<gene>
    <name evidence="2" type="ORF">CALCODRAFT_335550</name>
</gene>
<dbReference type="Proteomes" id="UP000076842">
    <property type="component" value="Unassembled WGS sequence"/>
</dbReference>
<dbReference type="CDD" id="cd02440">
    <property type="entry name" value="AdoMet_MTases"/>
    <property type="match status" value="1"/>
</dbReference>
<dbReference type="Gene3D" id="3.40.50.150">
    <property type="entry name" value="Vaccinia Virus protein VP39"/>
    <property type="match status" value="1"/>
</dbReference>
<protein>
    <submittedName>
        <fullName evidence="2">S-adenosyl-L-methionine-dependent methyltransferase</fullName>
    </submittedName>
</protein>
<evidence type="ECO:0000313" key="3">
    <source>
        <dbReference type="Proteomes" id="UP000076842"/>
    </source>
</evidence>
<dbReference type="GO" id="GO:0008168">
    <property type="term" value="F:methyltransferase activity"/>
    <property type="evidence" value="ECO:0007669"/>
    <property type="project" value="UniProtKB-KW"/>
</dbReference>
<accession>A0A165F0D2</accession>
<organism evidence="2 3">
    <name type="scientific">Calocera cornea HHB12733</name>
    <dbReference type="NCBI Taxonomy" id="1353952"/>
    <lineage>
        <taxon>Eukaryota</taxon>
        <taxon>Fungi</taxon>
        <taxon>Dikarya</taxon>
        <taxon>Basidiomycota</taxon>
        <taxon>Agaricomycotina</taxon>
        <taxon>Dacrymycetes</taxon>
        <taxon>Dacrymycetales</taxon>
        <taxon>Dacrymycetaceae</taxon>
        <taxon>Calocera</taxon>
    </lineage>
</organism>
<name>A0A165F0D2_9BASI</name>
<dbReference type="EMBL" id="KV423986">
    <property type="protein sequence ID" value="KZT55926.1"/>
    <property type="molecule type" value="Genomic_DNA"/>
</dbReference>
<dbReference type="InParanoid" id="A0A165F0D2"/>
<evidence type="ECO:0000313" key="2">
    <source>
        <dbReference type="EMBL" id="KZT55926.1"/>
    </source>
</evidence>
<sequence length="335" mass="38101">MSSTSTITMTEMKPQMTEKPTARPVARKQRTWHEADAPYTFANDDTEWERLNGVHRAIKEYLGNRITLAPLEELSPPPKKILELGAGTGVWAMDAANMFPEATVTAVDISFNNIRNPPPNVVLKQLNLLEGFPFEPESFDIVHMRFLLVHMPNFPELIKKCSAALRPGGLLLLEDIDQNLYSTDGEVPESIKTFYKHYHGHMAKSGVDGETGAKIEGVLHSLNQFSEIHVHNMPAPISAPYTADPNLNKMGIEMRKSLGKAYDGIWGKMPGSGLTQEIHDNMIRDAHDHDRQIYMDFYWTWARKADKVPETATLYQQAWAWWDYFVQTGWWILGY</sequence>
<dbReference type="PANTHER" id="PTHR43591">
    <property type="entry name" value="METHYLTRANSFERASE"/>
    <property type="match status" value="1"/>
</dbReference>
<proteinExistence type="predicted"/>
<keyword evidence="2" id="KW-0489">Methyltransferase</keyword>
<dbReference type="SUPFAM" id="SSF53335">
    <property type="entry name" value="S-adenosyl-L-methionine-dependent methyltransferases"/>
    <property type="match status" value="1"/>
</dbReference>
<dbReference type="PANTHER" id="PTHR43591:SF24">
    <property type="entry name" value="2-METHOXY-6-POLYPRENYL-1,4-BENZOQUINOL METHYLASE, MITOCHONDRIAL"/>
    <property type="match status" value="1"/>
</dbReference>
<reference evidence="2 3" key="1">
    <citation type="journal article" date="2016" name="Mol. Biol. Evol.">
        <title>Comparative Genomics of Early-Diverging Mushroom-Forming Fungi Provides Insights into the Origins of Lignocellulose Decay Capabilities.</title>
        <authorList>
            <person name="Nagy L.G."/>
            <person name="Riley R."/>
            <person name="Tritt A."/>
            <person name="Adam C."/>
            <person name="Daum C."/>
            <person name="Floudas D."/>
            <person name="Sun H."/>
            <person name="Yadav J.S."/>
            <person name="Pangilinan J."/>
            <person name="Larsson K.H."/>
            <person name="Matsuura K."/>
            <person name="Barry K."/>
            <person name="Labutti K."/>
            <person name="Kuo R."/>
            <person name="Ohm R.A."/>
            <person name="Bhattacharya S.S."/>
            <person name="Shirouzu T."/>
            <person name="Yoshinaga Y."/>
            <person name="Martin F.M."/>
            <person name="Grigoriev I.V."/>
            <person name="Hibbett D.S."/>
        </authorList>
    </citation>
    <scope>NUCLEOTIDE SEQUENCE [LARGE SCALE GENOMIC DNA]</scope>
    <source>
        <strain evidence="2 3">HHB12733</strain>
    </source>
</reference>
<feature type="compositionally biased region" description="Low complexity" evidence="1">
    <location>
        <begin position="1"/>
        <end position="12"/>
    </location>
</feature>
<dbReference type="AlphaFoldDB" id="A0A165F0D2"/>
<dbReference type="InterPro" id="IPR029063">
    <property type="entry name" value="SAM-dependent_MTases_sf"/>
</dbReference>
<dbReference type="Pfam" id="PF13489">
    <property type="entry name" value="Methyltransf_23"/>
    <property type="match status" value="1"/>
</dbReference>
<dbReference type="OrthoDB" id="506498at2759"/>
<dbReference type="STRING" id="1353952.A0A165F0D2"/>
<dbReference type="GO" id="GO:0032259">
    <property type="term" value="P:methylation"/>
    <property type="evidence" value="ECO:0007669"/>
    <property type="project" value="UniProtKB-KW"/>
</dbReference>
<keyword evidence="3" id="KW-1185">Reference proteome</keyword>
<keyword evidence="2" id="KW-0808">Transferase</keyword>
<evidence type="ECO:0000256" key="1">
    <source>
        <dbReference type="SAM" id="MobiDB-lite"/>
    </source>
</evidence>
<feature type="region of interest" description="Disordered" evidence="1">
    <location>
        <begin position="1"/>
        <end position="30"/>
    </location>
</feature>